<protein>
    <recommendedName>
        <fullName evidence="1">Aminoglycoside phosphotransferase domain-containing protein</fullName>
    </recommendedName>
</protein>
<evidence type="ECO:0000313" key="2">
    <source>
        <dbReference type="EMBL" id="GGL58940.1"/>
    </source>
</evidence>
<dbReference type="InterPro" id="IPR002575">
    <property type="entry name" value="Aminoglycoside_PTrfase"/>
</dbReference>
<name>A0A917S6Q6_9ACTN</name>
<organism evidence="2 3">
    <name type="scientific">Microlunatus endophyticus</name>
    <dbReference type="NCBI Taxonomy" id="1716077"/>
    <lineage>
        <taxon>Bacteria</taxon>
        <taxon>Bacillati</taxon>
        <taxon>Actinomycetota</taxon>
        <taxon>Actinomycetes</taxon>
        <taxon>Propionibacteriales</taxon>
        <taxon>Propionibacteriaceae</taxon>
        <taxon>Microlunatus</taxon>
    </lineage>
</organism>
<proteinExistence type="predicted"/>
<dbReference type="AlphaFoldDB" id="A0A917S6Q6"/>
<evidence type="ECO:0000313" key="3">
    <source>
        <dbReference type="Proteomes" id="UP000613840"/>
    </source>
</evidence>
<sequence length="319" mass="35394">MNPLDVVLTPPQRDRLRHHLGDADLTGVELTGEGWHRFAILAGDRVLLLPRSPRWVPGLEREAAALPLLEAYDIPAPRLIDRIVDDEFWPFPVTVVSRYDARSWAAYESGADLAVVAAMLADLGAIVAAYHSIPVAAMPEPIGAPTPQSPDPFEAELRHFVDYLEPGRLEKIAFGLAAAAGLPGRRAEHWLEVVRPCCDLAPTLTHRDMNEGQIMIGDHGRVVGLIDWESAGVQHPLSDFDFGEWGFGIFAWEADFAHLRQAFWQSYARNRSGDLPGWQPVHLLMTIIGAPAPEGLATEWNRRRRELTIANLVAIDRLV</sequence>
<comment type="caution">
    <text evidence="2">The sequence shown here is derived from an EMBL/GenBank/DDBJ whole genome shotgun (WGS) entry which is preliminary data.</text>
</comment>
<dbReference type="InterPro" id="IPR011009">
    <property type="entry name" value="Kinase-like_dom_sf"/>
</dbReference>
<dbReference type="SUPFAM" id="SSF56112">
    <property type="entry name" value="Protein kinase-like (PK-like)"/>
    <property type="match status" value="1"/>
</dbReference>
<keyword evidence="3" id="KW-1185">Reference proteome</keyword>
<evidence type="ECO:0000259" key="1">
    <source>
        <dbReference type="Pfam" id="PF01636"/>
    </source>
</evidence>
<dbReference type="PANTHER" id="PTHR21310">
    <property type="entry name" value="AMINOGLYCOSIDE PHOSPHOTRANSFERASE-RELATED-RELATED"/>
    <property type="match status" value="1"/>
</dbReference>
<dbReference type="PANTHER" id="PTHR21310:SF15">
    <property type="entry name" value="AMINOGLYCOSIDE PHOSPHOTRANSFERASE DOMAIN-CONTAINING PROTEIN"/>
    <property type="match status" value="1"/>
</dbReference>
<dbReference type="EMBL" id="BMMZ01000003">
    <property type="protein sequence ID" value="GGL58940.1"/>
    <property type="molecule type" value="Genomic_DNA"/>
</dbReference>
<accession>A0A917S6Q6</accession>
<feature type="domain" description="Aminoglycoside phosphotransferase" evidence="1">
    <location>
        <begin position="41"/>
        <end position="277"/>
    </location>
</feature>
<dbReference type="RefSeq" id="WP_188894725.1">
    <property type="nucleotide sequence ID" value="NZ_BMMZ01000003.1"/>
</dbReference>
<reference evidence="2" key="2">
    <citation type="submission" date="2020-09" db="EMBL/GenBank/DDBJ databases">
        <authorList>
            <person name="Sun Q."/>
            <person name="Zhou Y."/>
        </authorList>
    </citation>
    <scope>NUCLEOTIDE SEQUENCE</scope>
    <source>
        <strain evidence="2">CGMCC 4.7306</strain>
    </source>
</reference>
<gene>
    <name evidence="2" type="ORF">GCM10011575_16740</name>
</gene>
<dbReference type="InterPro" id="IPR051678">
    <property type="entry name" value="AGP_Transferase"/>
</dbReference>
<dbReference type="Pfam" id="PF01636">
    <property type="entry name" value="APH"/>
    <property type="match status" value="1"/>
</dbReference>
<dbReference type="Gene3D" id="3.90.1200.10">
    <property type="match status" value="1"/>
</dbReference>
<dbReference type="Proteomes" id="UP000613840">
    <property type="component" value="Unassembled WGS sequence"/>
</dbReference>
<reference evidence="2" key="1">
    <citation type="journal article" date="2014" name="Int. J. Syst. Evol. Microbiol.">
        <title>Complete genome sequence of Corynebacterium casei LMG S-19264T (=DSM 44701T), isolated from a smear-ripened cheese.</title>
        <authorList>
            <consortium name="US DOE Joint Genome Institute (JGI-PGF)"/>
            <person name="Walter F."/>
            <person name="Albersmeier A."/>
            <person name="Kalinowski J."/>
            <person name="Ruckert C."/>
        </authorList>
    </citation>
    <scope>NUCLEOTIDE SEQUENCE</scope>
    <source>
        <strain evidence="2">CGMCC 4.7306</strain>
    </source>
</reference>